<sequence>MSEILLDIPDQIASERLIIRSPMPGDGLALHACVAATLEQLRAWPASLPLAASEPSVDASETCCRQSRIDYLARKGLPMLPFLKDSGRFAGACGLHGIDWKHKQAELSYWRHRELQGLGLITEAAQAICSFAQSQLGLRRIACLPDALNLEGILRNERIAPGGSLRGSALYALAN</sequence>
<evidence type="ECO:0000313" key="3">
    <source>
        <dbReference type="Proteomes" id="UP001438292"/>
    </source>
</evidence>
<dbReference type="Gene3D" id="3.40.630.30">
    <property type="match status" value="1"/>
</dbReference>
<proteinExistence type="predicted"/>
<dbReference type="SUPFAM" id="SSF55729">
    <property type="entry name" value="Acyl-CoA N-acyltransferases (Nat)"/>
    <property type="match status" value="1"/>
</dbReference>
<dbReference type="GO" id="GO:0016740">
    <property type="term" value="F:transferase activity"/>
    <property type="evidence" value="ECO:0007669"/>
    <property type="project" value="UniProtKB-KW"/>
</dbReference>
<dbReference type="InterPro" id="IPR051908">
    <property type="entry name" value="Ribosomal_N-acetyltransferase"/>
</dbReference>
<keyword evidence="3" id="KW-1185">Reference proteome</keyword>
<protein>
    <submittedName>
        <fullName evidence="2">GNAT family protein</fullName>
        <ecNumber evidence="2">2.-.-.-</ecNumber>
    </submittedName>
</protein>
<reference evidence="2 3" key="1">
    <citation type="submission" date="2024-05" db="EMBL/GenBank/DDBJ databases">
        <authorList>
            <person name="De Oliveira J.P."/>
            <person name="Noriler S.A."/>
            <person name="De Oliveira A.G."/>
            <person name="Sipoli D.S."/>
        </authorList>
    </citation>
    <scope>NUCLEOTIDE SEQUENCE [LARGE SCALE GENOMIC DNA]</scope>
    <source>
        <strain evidence="2 3">LABIM186</strain>
    </source>
</reference>
<dbReference type="RefSeq" id="WP_346195801.1">
    <property type="nucleotide sequence ID" value="NZ_JBDJHV010000029.1"/>
</dbReference>
<dbReference type="PANTHER" id="PTHR43441:SF3">
    <property type="entry name" value="ACETYLTRANSFERASE"/>
    <property type="match status" value="1"/>
</dbReference>
<evidence type="ECO:0000313" key="2">
    <source>
        <dbReference type="EMBL" id="MEO3957536.1"/>
    </source>
</evidence>
<keyword evidence="2" id="KW-0808">Transferase</keyword>
<name>A0ABV0HE45_9NEIS</name>
<dbReference type="EC" id="2.-.-.-" evidence="2"/>
<dbReference type="PANTHER" id="PTHR43441">
    <property type="entry name" value="RIBOSOMAL-PROTEIN-SERINE ACETYLTRANSFERASE"/>
    <property type="match status" value="1"/>
</dbReference>
<comment type="caution">
    <text evidence="2">The sequence shown here is derived from an EMBL/GenBank/DDBJ whole genome shotgun (WGS) entry which is preliminary data.</text>
</comment>
<dbReference type="Proteomes" id="UP001438292">
    <property type="component" value="Unassembled WGS sequence"/>
</dbReference>
<accession>A0ABV0HE45</accession>
<dbReference type="Pfam" id="PF13302">
    <property type="entry name" value="Acetyltransf_3"/>
    <property type="match status" value="1"/>
</dbReference>
<evidence type="ECO:0000259" key="1">
    <source>
        <dbReference type="Pfam" id="PF13302"/>
    </source>
</evidence>
<dbReference type="InterPro" id="IPR016181">
    <property type="entry name" value="Acyl_CoA_acyltransferase"/>
</dbReference>
<dbReference type="EMBL" id="JBDQQU010000385">
    <property type="protein sequence ID" value="MEO3957536.1"/>
    <property type="molecule type" value="Genomic_DNA"/>
</dbReference>
<dbReference type="InterPro" id="IPR000182">
    <property type="entry name" value="GNAT_dom"/>
</dbReference>
<organism evidence="2 3">
    <name type="scientific">Chromobacterium piscinae</name>
    <dbReference type="NCBI Taxonomy" id="686831"/>
    <lineage>
        <taxon>Bacteria</taxon>
        <taxon>Pseudomonadati</taxon>
        <taxon>Pseudomonadota</taxon>
        <taxon>Betaproteobacteria</taxon>
        <taxon>Neisseriales</taxon>
        <taxon>Chromobacteriaceae</taxon>
        <taxon>Chromobacterium</taxon>
    </lineage>
</organism>
<feature type="domain" description="N-acetyltransferase" evidence="1">
    <location>
        <begin position="16"/>
        <end position="150"/>
    </location>
</feature>
<gene>
    <name evidence="2" type="ORF">ABH309_24125</name>
</gene>